<dbReference type="Pfam" id="PF01144">
    <property type="entry name" value="CoA_trans"/>
    <property type="match status" value="1"/>
</dbReference>
<dbReference type="SUPFAM" id="SSF100950">
    <property type="entry name" value="NagB/RpiA/CoA transferase-like"/>
    <property type="match status" value="1"/>
</dbReference>
<gene>
    <name evidence="1" type="ORF">SAMN05192533_102464</name>
</gene>
<dbReference type="PANTHER" id="PTHR13707:SF57">
    <property type="entry name" value="SUCCINYL-COA:3-KETOACID COENZYME A TRANSFERASE SUBUNIT B-RELATED"/>
    <property type="match status" value="1"/>
</dbReference>
<evidence type="ECO:0000313" key="1">
    <source>
        <dbReference type="EMBL" id="SEM39755.1"/>
    </source>
</evidence>
<evidence type="ECO:0000313" key="2">
    <source>
        <dbReference type="Proteomes" id="UP000198553"/>
    </source>
</evidence>
<keyword evidence="1" id="KW-0808">Transferase</keyword>
<accession>A0A1H7Y1G9</accession>
<dbReference type="InterPro" id="IPR012792">
    <property type="entry name" value="3-oxoacid_CoA-transf_A"/>
</dbReference>
<dbReference type="EMBL" id="FOBW01000002">
    <property type="protein sequence ID" value="SEM39755.1"/>
    <property type="molecule type" value="Genomic_DNA"/>
</dbReference>
<organism evidence="1 2">
    <name type="scientific">Mesobacillus persicus</name>
    <dbReference type="NCBI Taxonomy" id="930146"/>
    <lineage>
        <taxon>Bacteria</taxon>
        <taxon>Bacillati</taxon>
        <taxon>Bacillota</taxon>
        <taxon>Bacilli</taxon>
        <taxon>Bacillales</taxon>
        <taxon>Bacillaceae</taxon>
        <taxon>Mesobacillus</taxon>
    </lineage>
</organism>
<dbReference type="PANTHER" id="PTHR13707">
    <property type="entry name" value="KETOACID-COENZYME A TRANSFERASE"/>
    <property type="match status" value="1"/>
</dbReference>
<protein>
    <submittedName>
        <fullName evidence="1">3-oxoacid CoA-transferase subunit A</fullName>
    </submittedName>
</protein>
<dbReference type="AlphaFoldDB" id="A0A1H7Y1G9"/>
<name>A0A1H7Y1G9_9BACI</name>
<dbReference type="SMART" id="SM00882">
    <property type="entry name" value="CoA_trans"/>
    <property type="match status" value="1"/>
</dbReference>
<keyword evidence="2" id="KW-1185">Reference proteome</keyword>
<dbReference type="RefSeq" id="WP_244532501.1">
    <property type="nucleotide sequence ID" value="NZ_FOBW01000002.1"/>
</dbReference>
<reference evidence="2" key="1">
    <citation type="submission" date="2016-10" db="EMBL/GenBank/DDBJ databases">
        <authorList>
            <person name="Varghese N."/>
            <person name="Submissions S."/>
        </authorList>
    </citation>
    <scope>NUCLEOTIDE SEQUENCE [LARGE SCALE GENOMIC DNA]</scope>
    <source>
        <strain evidence="2">B48,IBRC-M 10115,DSM 25386,CECT 8001</strain>
    </source>
</reference>
<dbReference type="NCBIfam" id="TIGR02429">
    <property type="entry name" value="pcaI_scoA_fam"/>
    <property type="match status" value="1"/>
</dbReference>
<dbReference type="InterPro" id="IPR037171">
    <property type="entry name" value="NagB/RpiA_transferase-like"/>
</dbReference>
<dbReference type="InterPro" id="IPR004165">
    <property type="entry name" value="CoA_trans_fam_I"/>
</dbReference>
<sequence>MMNGTIDQIQTGVEFLNADKAIQRIPEGASIMVGGFGFPGMPRHLSKALVRRTELDQLTLIMNSLGSVSTLNALFEQNRIKKVIGSFFSTNKELVVAYQEGKVEIDLLPQGTFTEAIRLGGAGIPAFFTPTAAGTVLAEGKETRIINGREHVLEQSLTADVAIIRAHKADKAGNLVYKKTAQNFNPAMATAAKLTIVEVDEIVEVGELDPDSIGTPFIFVDIVVKREEV</sequence>
<proteinExistence type="predicted"/>
<dbReference type="Gene3D" id="3.40.1080.10">
    <property type="entry name" value="Glutaconate Coenzyme A-transferase"/>
    <property type="match status" value="1"/>
</dbReference>
<dbReference type="Proteomes" id="UP000198553">
    <property type="component" value="Unassembled WGS sequence"/>
</dbReference>
<dbReference type="STRING" id="930146.SAMN05192533_102464"/>
<dbReference type="GO" id="GO:0008410">
    <property type="term" value="F:CoA-transferase activity"/>
    <property type="evidence" value="ECO:0007669"/>
    <property type="project" value="InterPro"/>
</dbReference>